<dbReference type="KEGG" id="mfk:E2N92_13195"/>
<proteinExistence type="predicted"/>
<dbReference type="PANTHER" id="PTHR30535:SF34">
    <property type="entry name" value="MOLYBDATE-BINDING PROTEIN MOLA"/>
    <property type="match status" value="1"/>
</dbReference>
<reference evidence="2" key="1">
    <citation type="journal article" date="2005" name="Int. J. Syst. Evol. Microbiol.">
        <title>Methanofollis formosanus sp. nov., isolated from a fish pond.</title>
        <authorList>
            <person name="Wu S.Y."/>
            <person name="Chen S.C."/>
            <person name="Lai M.C."/>
        </authorList>
    </citation>
    <scope>NUCLEOTIDE SEQUENCE</scope>
    <source>
        <strain evidence="2">ML15</strain>
    </source>
</reference>
<protein>
    <submittedName>
        <fullName evidence="2">ABC transporter substrate-binding protein</fullName>
    </submittedName>
</protein>
<evidence type="ECO:0000313" key="2">
    <source>
        <dbReference type="EMBL" id="QYZ80315.1"/>
    </source>
</evidence>
<dbReference type="EMBL" id="CP037968">
    <property type="protein sequence ID" value="QYZ80315.1"/>
    <property type="molecule type" value="Genomic_DNA"/>
</dbReference>
<reference evidence="2" key="2">
    <citation type="submission" date="2019-03" db="EMBL/GenBank/DDBJ databases">
        <authorList>
            <person name="Chen S.-C."/>
            <person name="Wu S.-Y."/>
            <person name="Lai M.-C."/>
        </authorList>
    </citation>
    <scope>NUCLEOTIDE SEQUENCE</scope>
    <source>
        <strain evidence="2">ML15</strain>
    </source>
</reference>
<dbReference type="Proteomes" id="UP000826709">
    <property type="component" value="Chromosome"/>
</dbReference>
<dbReference type="OrthoDB" id="24039at2157"/>
<dbReference type="RefSeq" id="WP_220681627.1">
    <property type="nucleotide sequence ID" value="NZ_CP037968.1"/>
</dbReference>
<sequence length="395" mass="43397">MRAGTFTLLLVLLLLTTAPAAALQAPTDTVSEDEFVRMVLSFLTGGEDAPDLATVEGAASHLAIPSKQSRTVTDLSGRQITLDGPVKRVVVFNGETLETMRTLGVDPSLVVGVDKYSVERESFFPEYRGTPVVGSIWSPDYEQVITLQPDTVFLYATTSKESCDEIQRKLEDSIPGVKVFRFDCFTPETYADEVLALGTIFGKETRAERFATFYTGALENLSAANAGAPEGERPTVYLENWKDYKTGSAGSGYEKKITLAGGKNIFSDLPTDYPEVDPEAVIAADPDVIVKLIGEGAYPYGGYADTENEKVAEVYDSLAARPGWQSLTAVKGDRLHLLHNNIFGGPQHFIGMTYLAEWYYPDLASTLDPQSLHRTYLKEFQHLDIDPADRIFVYP</sequence>
<keyword evidence="3" id="KW-1185">Reference proteome</keyword>
<feature type="domain" description="Fe/B12 periplasmic-binding" evidence="1">
    <location>
        <begin position="88"/>
        <end position="367"/>
    </location>
</feature>
<dbReference type="PANTHER" id="PTHR30535">
    <property type="entry name" value="VITAMIN B12-BINDING PROTEIN"/>
    <property type="match status" value="1"/>
</dbReference>
<dbReference type="PROSITE" id="PS50983">
    <property type="entry name" value="FE_B12_PBP"/>
    <property type="match status" value="1"/>
</dbReference>
<dbReference type="Pfam" id="PF01497">
    <property type="entry name" value="Peripla_BP_2"/>
    <property type="match status" value="1"/>
</dbReference>
<dbReference type="InterPro" id="IPR050902">
    <property type="entry name" value="ABC_Transporter_SBP"/>
</dbReference>
<evidence type="ECO:0000259" key="1">
    <source>
        <dbReference type="PROSITE" id="PS50983"/>
    </source>
</evidence>
<dbReference type="SUPFAM" id="SSF53807">
    <property type="entry name" value="Helical backbone' metal receptor"/>
    <property type="match status" value="1"/>
</dbReference>
<organism evidence="2 3">
    <name type="scientific">Methanofollis formosanus</name>
    <dbReference type="NCBI Taxonomy" id="299308"/>
    <lineage>
        <taxon>Archaea</taxon>
        <taxon>Methanobacteriati</taxon>
        <taxon>Methanobacteriota</taxon>
        <taxon>Stenosarchaea group</taxon>
        <taxon>Methanomicrobia</taxon>
        <taxon>Methanomicrobiales</taxon>
        <taxon>Methanomicrobiaceae</taxon>
        <taxon>Methanofollis</taxon>
    </lineage>
</organism>
<dbReference type="InterPro" id="IPR002491">
    <property type="entry name" value="ABC_transptr_periplasmic_BD"/>
</dbReference>
<accession>A0A8G1A3C9</accession>
<dbReference type="AlphaFoldDB" id="A0A8G1A3C9"/>
<evidence type="ECO:0000313" key="3">
    <source>
        <dbReference type="Proteomes" id="UP000826709"/>
    </source>
</evidence>
<name>A0A8G1A3C9_9EURY</name>
<gene>
    <name evidence="2" type="ORF">E2N92_13195</name>
</gene>
<dbReference type="Gene3D" id="3.40.50.1980">
    <property type="entry name" value="Nitrogenase molybdenum iron protein domain"/>
    <property type="match status" value="2"/>
</dbReference>